<evidence type="ECO:0000313" key="3">
    <source>
        <dbReference type="Proteomes" id="UP000423525"/>
    </source>
</evidence>
<evidence type="ECO:0000313" key="1">
    <source>
        <dbReference type="EMBL" id="MDT9410707.1"/>
    </source>
</evidence>
<gene>
    <name evidence="2" type="ORF">FRC0190_00869</name>
    <name evidence="1" type="ORF">P8T80_04815</name>
</gene>
<accession>A0A6I8MG72</accession>
<sequence length="141" mass="15712">MDTYITRESLQAILNKLDIDSAIDDDGLVGAGFPSGETVFIIDDTLVTARTNWYGIVPDQKQQEIEEFINSTNARLPVGKLLPVVMDDGTKTLEFRLHLSQSHPLSDTQLCQILDAYFQLAFHCFDIALMTTAGTDSEQEQ</sequence>
<dbReference type="Proteomes" id="UP000423525">
    <property type="component" value="Chromosome"/>
</dbReference>
<dbReference type="EMBL" id="LR738855">
    <property type="protein sequence ID" value="VZH84874.1"/>
    <property type="molecule type" value="Genomic_DNA"/>
</dbReference>
<reference evidence="2 3" key="1">
    <citation type="submission" date="2019-11" db="EMBL/GenBank/DDBJ databases">
        <authorList>
            <person name="Brisse S."/>
        </authorList>
    </citation>
    <scope>NUCLEOTIDE SEQUENCE [LARGE SCALE GENOMIC DNA]</scope>
    <source>
        <strain evidence="2">FRC0190</strain>
    </source>
</reference>
<reference evidence="1 4" key="2">
    <citation type="submission" date="2023-03" db="EMBL/GenBank/DDBJ databases">
        <title>Whole genome sequence of the first Corynebacterium rouxii strains isolated in Brazil: a recent member of Corynebacterium diphtheriae complex.</title>
        <authorList>
            <person name="Vieira V."/>
            <person name="Ramos J.N."/>
            <person name="Araujo M.R.B."/>
            <person name="Baio P.V."/>
            <person name="Sant'Anna L.O."/>
            <person name="Veras J.F.C."/>
            <person name="Vieira E.M.D."/>
            <person name="Sousa M.A.B."/>
            <person name="Camargo C.H."/>
            <person name="Sacchi C.T."/>
            <person name="Campos K.R."/>
            <person name="Santos M.B.N."/>
            <person name="Bokermann S."/>
            <person name="Alvim L.B."/>
            <person name="Santos L.S."/>
            <person name="Mattos-Guaraldi A.L."/>
        </authorList>
    </citation>
    <scope>NUCLEOTIDE SEQUENCE [LARGE SCALE GENOMIC DNA]</scope>
    <source>
        <strain evidence="1 4">70862</strain>
    </source>
</reference>
<protein>
    <submittedName>
        <fullName evidence="1">YbjN domain-containing protein</fullName>
    </submittedName>
</protein>
<keyword evidence="4" id="KW-1185">Reference proteome</keyword>
<dbReference type="RefSeq" id="WP_155872184.1">
    <property type="nucleotide sequence ID" value="NZ_CP168248.1"/>
</dbReference>
<dbReference type="AlphaFoldDB" id="A0A6I8MG72"/>
<evidence type="ECO:0000313" key="4">
    <source>
        <dbReference type="Proteomes" id="UP001265983"/>
    </source>
</evidence>
<name>A0A6I8MG72_9CORY</name>
<dbReference type="Proteomes" id="UP001265983">
    <property type="component" value="Unassembled WGS sequence"/>
</dbReference>
<organism evidence="2 3">
    <name type="scientific">Corynebacterium rouxii</name>
    <dbReference type="NCBI Taxonomy" id="2719119"/>
    <lineage>
        <taxon>Bacteria</taxon>
        <taxon>Bacillati</taxon>
        <taxon>Actinomycetota</taxon>
        <taxon>Actinomycetes</taxon>
        <taxon>Mycobacteriales</taxon>
        <taxon>Corynebacteriaceae</taxon>
        <taxon>Corynebacterium</taxon>
    </lineage>
</organism>
<evidence type="ECO:0000313" key="2">
    <source>
        <dbReference type="EMBL" id="VZH84874.1"/>
    </source>
</evidence>
<proteinExistence type="predicted"/>
<dbReference type="EMBL" id="JARUHM010000009">
    <property type="protein sequence ID" value="MDT9410707.1"/>
    <property type="molecule type" value="Genomic_DNA"/>
</dbReference>
<dbReference type="KEGG" id="crf:FRC0190_00869"/>